<proteinExistence type="predicted"/>
<dbReference type="Proteomes" id="UP001293254">
    <property type="component" value="Unassembled WGS sequence"/>
</dbReference>
<protein>
    <submittedName>
        <fullName evidence="6">Wall-associated receptor kinase-like 8</fullName>
    </submittedName>
</protein>
<keyword evidence="6" id="KW-0808">Transferase</keyword>
<comment type="caution">
    <text evidence="3">Lacks conserved residue(s) required for the propagation of feature annotation.</text>
</comment>
<evidence type="ECO:0000256" key="3">
    <source>
        <dbReference type="PROSITE-ProRule" id="PRU00076"/>
    </source>
</evidence>
<feature type="chain" id="PRO_5042048171" evidence="4">
    <location>
        <begin position="18"/>
        <end position="340"/>
    </location>
</feature>
<dbReference type="GO" id="GO:0016301">
    <property type="term" value="F:kinase activity"/>
    <property type="evidence" value="ECO:0007669"/>
    <property type="project" value="UniProtKB-KW"/>
</dbReference>
<gene>
    <name evidence="6" type="ORF">Salat_0988500</name>
</gene>
<keyword evidence="7" id="KW-1185">Reference proteome</keyword>
<dbReference type="PROSITE" id="PS50026">
    <property type="entry name" value="EGF_3"/>
    <property type="match status" value="1"/>
</dbReference>
<comment type="caution">
    <text evidence="6">The sequence shown here is derived from an EMBL/GenBank/DDBJ whole genome shotgun (WGS) entry which is preliminary data.</text>
</comment>
<evidence type="ECO:0000256" key="4">
    <source>
        <dbReference type="SAM" id="SignalP"/>
    </source>
</evidence>
<keyword evidence="2 4" id="KW-0732">Signal</keyword>
<evidence type="ECO:0000313" key="6">
    <source>
        <dbReference type="EMBL" id="KAK4432264.1"/>
    </source>
</evidence>
<dbReference type="EMBL" id="JACGWO010000003">
    <property type="protein sequence ID" value="KAK4432264.1"/>
    <property type="molecule type" value="Genomic_DNA"/>
</dbReference>
<dbReference type="InterPro" id="IPR000742">
    <property type="entry name" value="EGF"/>
</dbReference>
<organism evidence="6 7">
    <name type="scientific">Sesamum alatum</name>
    <dbReference type="NCBI Taxonomy" id="300844"/>
    <lineage>
        <taxon>Eukaryota</taxon>
        <taxon>Viridiplantae</taxon>
        <taxon>Streptophyta</taxon>
        <taxon>Embryophyta</taxon>
        <taxon>Tracheophyta</taxon>
        <taxon>Spermatophyta</taxon>
        <taxon>Magnoliopsida</taxon>
        <taxon>eudicotyledons</taxon>
        <taxon>Gunneridae</taxon>
        <taxon>Pentapetalae</taxon>
        <taxon>asterids</taxon>
        <taxon>lamiids</taxon>
        <taxon>Lamiales</taxon>
        <taxon>Pedaliaceae</taxon>
        <taxon>Sesamum</taxon>
    </lineage>
</organism>
<dbReference type="GO" id="GO:0016020">
    <property type="term" value="C:membrane"/>
    <property type="evidence" value="ECO:0007669"/>
    <property type="project" value="UniProtKB-SubCell"/>
</dbReference>
<keyword evidence="6" id="KW-0418">Kinase</keyword>
<dbReference type="PANTHER" id="PTHR33491">
    <property type="entry name" value="OSJNBA0016N04.9 PROTEIN"/>
    <property type="match status" value="1"/>
</dbReference>
<keyword evidence="6" id="KW-0675">Receptor</keyword>
<comment type="subcellular location">
    <subcellularLocation>
        <location evidence="1">Membrane</location>
        <topology evidence="1">Single-pass membrane protein</topology>
    </subcellularLocation>
</comment>
<dbReference type="AlphaFoldDB" id="A0AAE1YLK4"/>
<dbReference type="CDD" id="cd00054">
    <property type="entry name" value="EGF_CA"/>
    <property type="match status" value="1"/>
</dbReference>
<evidence type="ECO:0000256" key="1">
    <source>
        <dbReference type="ARBA" id="ARBA00004167"/>
    </source>
</evidence>
<accession>A0AAE1YLK4</accession>
<reference evidence="6" key="2">
    <citation type="journal article" date="2024" name="Plant">
        <title>Genomic evolution and insights into agronomic trait innovations of Sesamum species.</title>
        <authorList>
            <person name="Miao H."/>
            <person name="Wang L."/>
            <person name="Qu L."/>
            <person name="Liu H."/>
            <person name="Sun Y."/>
            <person name="Le M."/>
            <person name="Wang Q."/>
            <person name="Wei S."/>
            <person name="Zheng Y."/>
            <person name="Lin W."/>
            <person name="Duan Y."/>
            <person name="Cao H."/>
            <person name="Xiong S."/>
            <person name="Wang X."/>
            <person name="Wei L."/>
            <person name="Li C."/>
            <person name="Ma Q."/>
            <person name="Ju M."/>
            <person name="Zhao R."/>
            <person name="Li G."/>
            <person name="Mu C."/>
            <person name="Tian Q."/>
            <person name="Mei H."/>
            <person name="Zhang T."/>
            <person name="Gao T."/>
            <person name="Zhang H."/>
        </authorList>
    </citation>
    <scope>NUCLEOTIDE SEQUENCE</scope>
    <source>
        <strain evidence="6">3651</strain>
    </source>
</reference>
<reference evidence="6" key="1">
    <citation type="submission" date="2020-06" db="EMBL/GenBank/DDBJ databases">
        <authorList>
            <person name="Li T."/>
            <person name="Hu X."/>
            <person name="Zhang T."/>
            <person name="Song X."/>
            <person name="Zhang H."/>
            <person name="Dai N."/>
            <person name="Sheng W."/>
            <person name="Hou X."/>
            <person name="Wei L."/>
        </authorList>
    </citation>
    <scope>NUCLEOTIDE SEQUENCE</scope>
    <source>
        <strain evidence="6">3651</strain>
        <tissue evidence="6">Leaf</tissue>
    </source>
</reference>
<keyword evidence="3" id="KW-0245">EGF-like domain</keyword>
<sequence length="340" mass="37243">MLMKILLYSFLIHLAWLQLPLAASDKTNTTRPPATITRGAKITKPGCQSKCGNLTVPYPFGIGLGSGCSIDPMFDINCDTSYNPPKAFSMGNLEVIDISDSQMRVKNSVVSRCYNQHGDLTFAAVNRIYLDPYFSFSDVNKVFSIGCGDLSMMTGTRGRNFTMGCVSACTKDDIIDGDCNGIGCCQTSIPKGLQGFNISVFRILDFSSLWPFNPCGYAFLGELDSLTFHSSDLSDPTFVNRTAYNVPIVLDWVIGNQNCTELLKSNGSVCHQNSRCIDSDTDIGGYRCLCVDGYEGNPYLEPGCTDIKNARIVHVIHKAYVLILLVVINVRAQMDSLAMV</sequence>
<name>A0AAE1YLK4_9LAMI</name>
<dbReference type="GO" id="GO:0030247">
    <property type="term" value="F:polysaccharide binding"/>
    <property type="evidence" value="ECO:0007669"/>
    <property type="project" value="InterPro"/>
</dbReference>
<dbReference type="Gene3D" id="2.10.25.10">
    <property type="entry name" value="Laminin"/>
    <property type="match status" value="1"/>
</dbReference>
<dbReference type="InterPro" id="IPR025287">
    <property type="entry name" value="WAK_GUB"/>
</dbReference>
<evidence type="ECO:0000259" key="5">
    <source>
        <dbReference type="PROSITE" id="PS50026"/>
    </source>
</evidence>
<dbReference type="Pfam" id="PF13947">
    <property type="entry name" value="GUB_WAK_bind"/>
    <property type="match status" value="1"/>
</dbReference>
<evidence type="ECO:0000313" key="7">
    <source>
        <dbReference type="Proteomes" id="UP001293254"/>
    </source>
</evidence>
<feature type="domain" description="EGF-like" evidence="5">
    <location>
        <begin position="261"/>
        <end position="305"/>
    </location>
</feature>
<feature type="signal peptide" evidence="4">
    <location>
        <begin position="1"/>
        <end position="17"/>
    </location>
</feature>
<evidence type="ECO:0000256" key="2">
    <source>
        <dbReference type="ARBA" id="ARBA00022729"/>
    </source>
</evidence>